<dbReference type="PANTHER" id="PTHR10412:SF11">
    <property type="entry name" value="MANNOSYL-OLIGOSACCHARIDE GLUCOSIDASE"/>
    <property type="match status" value="1"/>
</dbReference>
<evidence type="ECO:0000313" key="8">
    <source>
        <dbReference type="Proteomes" id="UP001321249"/>
    </source>
</evidence>
<dbReference type="Proteomes" id="UP001321249">
    <property type="component" value="Unassembled WGS sequence"/>
</dbReference>
<dbReference type="InterPro" id="IPR054491">
    <property type="entry name" value="MGH1-like_GH"/>
</dbReference>
<sequence length="427" mass="49017">MTNNYPNTVEPNHEGTLEERALARLIANRRTGYDPFYKYNYEYSIPSQGRYHWQWFWDSCFHIIALARLSPAMAIAELDSLLTPQQENGFVGHLTYWGRRGAVMSAIYGQSRFGEWRRRHSGMIQPPVLAHALEEIWLQTGDTEVLRKFLPKVRAYYDWLNRERDADDSGLIGIVSPYEAGTDNNPSFDRELGVSNPSRNGILWANRKLDWYNIVRGKNFDYRTLIERNRFVVIDPFMNAVYGDAWSSLERMHEVLSDTEPAASARSQAAKTTAALNEHCWDEGRGHYTYLHGADQIPDTTLSVGAIFPLILKDAPKDRVSSVMERYVTNEKHFWRPFPIPSVAASEDSYNAESEAMIWRGPICMNLNWLLARGFKSHGYTHESKRISDRSKEAAFEDFREFYSPETGRGMRGTKFGWATAAIAIDG</sequence>
<proteinExistence type="inferred from homology"/>
<dbReference type="RefSeq" id="WP_342825504.1">
    <property type="nucleotide sequence ID" value="NZ_CP046146.1"/>
</dbReference>
<reference evidence="7 8" key="1">
    <citation type="submission" date="2019-11" db="EMBL/GenBank/DDBJ databases">
        <authorList>
            <person name="Cho J.-C."/>
        </authorList>
    </citation>
    <scope>NUCLEOTIDE SEQUENCE [LARGE SCALE GENOMIC DNA]</scope>
    <source>
        <strain evidence="6 7">JH1073</strain>
        <strain evidence="5 8">JH702</strain>
    </source>
</reference>
<gene>
    <name evidence="5" type="ORF">GKO46_09410</name>
    <name evidence="6" type="ORF">GKO48_12130</name>
</gene>
<organism evidence="6 7">
    <name type="scientific">Candidatus Lucifugimonas marina</name>
    <dbReference type="NCBI Taxonomy" id="3038979"/>
    <lineage>
        <taxon>Bacteria</taxon>
        <taxon>Bacillati</taxon>
        <taxon>Chloroflexota</taxon>
        <taxon>Dehalococcoidia</taxon>
        <taxon>SAR202 cluster</taxon>
        <taxon>Candidatus Lucifugimonadales</taxon>
        <taxon>Candidatus Lucifugimonadaceae</taxon>
        <taxon>Candidatus Lucifugimonas</taxon>
    </lineage>
</organism>
<protein>
    <recommendedName>
        <fullName evidence="4">Mannosylglycerate hydrolase MGH1-like glycoside hydrolase domain-containing protein</fullName>
    </recommendedName>
</protein>
<evidence type="ECO:0000313" key="5">
    <source>
        <dbReference type="EMBL" id="MDG0867285.1"/>
    </source>
</evidence>
<dbReference type="Pfam" id="PF22422">
    <property type="entry name" value="MGH1-like_GH"/>
    <property type="match status" value="1"/>
</dbReference>
<keyword evidence="2" id="KW-0378">Hydrolase</keyword>
<dbReference type="AlphaFoldDB" id="A0AAJ6CSJ7"/>
<feature type="domain" description="Mannosylglycerate hydrolase MGH1-like glycoside hydrolase" evidence="4">
    <location>
        <begin position="51"/>
        <end position="418"/>
    </location>
</feature>
<dbReference type="GO" id="GO:0006487">
    <property type="term" value="P:protein N-linked glycosylation"/>
    <property type="evidence" value="ECO:0007669"/>
    <property type="project" value="TreeGrafter"/>
</dbReference>
<evidence type="ECO:0000313" key="7">
    <source>
        <dbReference type="Proteomes" id="UP001219901"/>
    </source>
</evidence>
<keyword evidence="7" id="KW-1185">Reference proteome</keyword>
<evidence type="ECO:0000256" key="1">
    <source>
        <dbReference type="ARBA" id="ARBA00010833"/>
    </source>
</evidence>
<evidence type="ECO:0000313" key="6">
    <source>
        <dbReference type="EMBL" id="WFG40326.1"/>
    </source>
</evidence>
<dbReference type="EMBL" id="CP046147">
    <property type="protein sequence ID" value="WFG40326.1"/>
    <property type="molecule type" value="Genomic_DNA"/>
</dbReference>
<dbReference type="InterPro" id="IPR012341">
    <property type="entry name" value="6hp_glycosidase-like_sf"/>
</dbReference>
<dbReference type="GO" id="GO:0009311">
    <property type="term" value="P:oligosaccharide metabolic process"/>
    <property type="evidence" value="ECO:0007669"/>
    <property type="project" value="InterPro"/>
</dbReference>
<accession>A0AAJ6CSJ7</accession>
<dbReference type="SUPFAM" id="SSF48208">
    <property type="entry name" value="Six-hairpin glycosidases"/>
    <property type="match status" value="1"/>
</dbReference>
<name>A0AAJ6CSJ7_9CHLR</name>
<evidence type="ECO:0000259" key="4">
    <source>
        <dbReference type="Pfam" id="PF22422"/>
    </source>
</evidence>
<dbReference type="Proteomes" id="UP001219901">
    <property type="component" value="Chromosome"/>
</dbReference>
<dbReference type="EMBL" id="WMBE01000003">
    <property type="protein sequence ID" value="MDG0867285.1"/>
    <property type="molecule type" value="Genomic_DNA"/>
</dbReference>
<reference evidence="6" key="2">
    <citation type="journal article" date="2023" name="Nat. Commun.">
        <title>Cultivation of marine bacteria of the SAR202 clade.</title>
        <authorList>
            <person name="Lim Y."/>
            <person name="Seo J.H."/>
            <person name="Giovannoni S.J."/>
            <person name="Kang I."/>
            <person name="Cho J.C."/>
        </authorList>
    </citation>
    <scope>NUCLEOTIDE SEQUENCE</scope>
    <source>
        <strain evidence="6">JH1073</strain>
    </source>
</reference>
<comment type="similarity">
    <text evidence="1">Belongs to the glycosyl hydrolase 63 family.</text>
</comment>
<dbReference type="GO" id="GO:0004573">
    <property type="term" value="F:Glc3Man9GlcNAc2 oligosaccharide glucosidase activity"/>
    <property type="evidence" value="ECO:0007669"/>
    <property type="project" value="InterPro"/>
</dbReference>
<reference evidence="7" key="3">
    <citation type="submission" date="2023-06" db="EMBL/GenBank/DDBJ databases">
        <title>Pangenomics reveal diversification of enzyme families and niche specialization in globally abundant SAR202 bacteria.</title>
        <authorList>
            <person name="Saw J.H.W."/>
        </authorList>
    </citation>
    <scope>NUCLEOTIDE SEQUENCE [LARGE SCALE GENOMIC DNA]</scope>
    <source>
        <strain evidence="7">JH1073</strain>
    </source>
</reference>
<dbReference type="InterPro" id="IPR004888">
    <property type="entry name" value="Glycoside_hydrolase_63"/>
</dbReference>
<keyword evidence="3" id="KW-0326">Glycosidase</keyword>
<dbReference type="Gene3D" id="1.50.10.10">
    <property type="match status" value="1"/>
</dbReference>
<evidence type="ECO:0000256" key="2">
    <source>
        <dbReference type="ARBA" id="ARBA00022801"/>
    </source>
</evidence>
<dbReference type="PANTHER" id="PTHR10412">
    <property type="entry name" value="MANNOSYL-OLIGOSACCHARIDE GLUCOSIDASE"/>
    <property type="match status" value="1"/>
</dbReference>
<evidence type="ECO:0000256" key="3">
    <source>
        <dbReference type="ARBA" id="ARBA00023295"/>
    </source>
</evidence>
<dbReference type="InterPro" id="IPR008928">
    <property type="entry name" value="6-hairpin_glycosidase_sf"/>
</dbReference>